<feature type="non-terminal residue" evidence="1">
    <location>
        <position position="104"/>
    </location>
</feature>
<dbReference type="AlphaFoldDB" id="X0TT61"/>
<evidence type="ECO:0000313" key="1">
    <source>
        <dbReference type="EMBL" id="GAF91362.1"/>
    </source>
</evidence>
<reference evidence="1" key="1">
    <citation type="journal article" date="2014" name="Front. Microbiol.">
        <title>High frequency of phylogenetically diverse reductive dehalogenase-homologous genes in deep subseafloor sedimentary metagenomes.</title>
        <authorList>
            <person name="Kawai M."/>
            <person name="Futagami T."/>
            <person name="Toyoda A."/>
            <person name="Takaki Y."/>
            <person name="Nishi S."/>
            <person name="Hori S."/>
            <person name="Arai W."/>
            <person name="Tsubouchi T."/>
            <person name="Morono Y."/>
            <person name="Uchiyama I."/>
            <person name="Ito T."/>
            <person name="Fujiyama A."/>
            <person name="Inagaki F."/>
            <person name="Takami H."/>
        </authorList>
    </citation>
    <scope>NUCLEOTIDE SEQUENCE</scope>
    <source>
        <strain evidence="1">Expedition CK06-06</strain>
    </source>
</reference>
<gene>
    <name evidence="1" type="ORF">S01H1_29590</name>
</gene>
<name>X0TT61_9ZZZZ</name>
<dbReference type="EMBL" id="BARS01018157">
    <property type="protein sequence ID" value="GAF91362.1"/>
    <property type="molecule type" value="Genomic_DNA"/>
</dbReference>
<comment type="caution">
    <text evidence="1">The sequence shown here is derived from an EMBL/GenBank/DDBJ whole genome shotgun (WGS) entry which is preliminary data.</text>
</comment>
<accession>X0TT61</accession>
<proteinExistence type="predicted"/>
<sequence>MRAAGSRSPEKESWTRYRAMSYDALGTRASVGLETEEWEAAELSRDFGFVTDYAGGSVTRTGPDGVATVTQLDSAGLVEQVVMGAVGSGAEVVYHYDAADRLRH</sequence>
<protein>
    <submittedName>
        <fullName evidence="1">Uncharacterized protein</fullName>
    </submittedName>
</protein>
<organism evidence="1">
    <name type="scientific">marine sediment metagenome</name>
    <dbReference type="NCBI Taxonomy" id="412755"/>
    <lineage>
        <taxon>unclassified sequences</taxon>
        <taxon>metagenomes</taxon>
        <taxon>ecological metagenomes</taxon>
    </lineage>
</organism>